<protein>
    <submittedName>
        <fullName evidence="1">Uncharacterized protein</fullName>
    </submittedName>
</protein>
<name>A0A0L7QZJ0_9HYME</name>
<keyword evidence="2" id="KW-1185">Reference proteome</keyword>
<accession>A0A0L7QZJ0</accession>
<proteinExistence type="predicted"/>
<evidence type="ECO:0000313" key="1">
    <source>
        <dbReference type="EMBL" id="KOC63971.1"/>
    </source>
</evidence>
<dbReference type="Proteomes" id="UP000053825">
    <property type="component" value="Unassembled WGS sequence"/>
</dbReference>
<evidence type="ECO:0000313" key="2">
    <source>
        <dbReference type="Proteomes" id="UP000053825"/>
    </source>
</evidence>
<feature type="non-terminal residue" evidence="1">
    <location>
        <position position="1"/>
    </location>
</feature>
<dbReference type="EMBL" id="KQ414681">
    <property type="protein sequence ID" value="KOC63971.1"/>
    <property type="molecule type" value="Genomic_DNA"/>
</dbReference>
<reference evidence="1 2" key="1">
    <citation type="submission" date="2015-07" db="EMBL/GenBank/DDBJ databases">
        <title>The genome of Habropoda laboriosa.</title>
        <authorList>
            <person name="Pan H."/>
            <person name="Kapheim K."/>
        </authorList>
    </citation>
    <scope>NUCLEOTIDE SEQUENCE [LARGE SCALE GENOMIC DNA]</scope>
    <source>
        <strain evidence="1">0110345459</strain>
    </source>
</reference>
<sequence length="73" mass="8846">LENLREAIAVKRPGLLNQYTVIFHHKPEQMLRETKQMNFYSDTVLILPKRWEKIVEPEDRYILSQHLKVCLKR</sequence>
<dbReference type="AlphaFoldDB" id="A0A0L7QZJ0"/>
<gene>
    <name evidence="1" type="ORF">WH47_01286</name>
</gene>
<organism evidence="1 2">
    <name type="scientific">Habropoda laboriosa</name>
    <dbReference type="NCBI Taxonomy" id="597456"/>
    <lineage>
        <taxon>Eukaryota</taxon>
        <taxon>Metazoa</taxon>
        <taxon>Ecdysozoa</taxon>
        <taxon>Arthropoda</taxon>
        <taxon>Hexapoda</taxon>
        <taxon>Insecta</taxon>
        <taxon>Pterygota</taxon>
        <taxon>Neoptera</taxon>
        <taxon>Endopterygota</taxon>
        <taxon>Hymenoptera</taxon>
        <taxon>Apocrita</taxon>
        <taxon>Aculeata</taxon>
        <taxon>Apoidea</taxon>
        <taxon>Anthophila</taxon>
        <taxon>Apidae</taxon>
        <taxon>Habropoda</taxon>
    </lineage>
</organism>